<name>A0A2H6KB97_9APIC</name>
<dbReference type="RefSeq" id="XP_028866511.1">
    <property type="nucleotide sequence ID" value="XM_029010678.1"/>
</dbReference>
<sequence>MLIIPQHFTIPGLRNRVEQVQVPDFSQVGAPQMFWNSPGWRGRPVGPTRRELYGEPLKQPIEFLHICRQSRGQKLRGFSLGTVFKCETGSAPEIGEVLSREALVTFIHSFLEASKAVGGRLHFRTQLFHLRFLVPDDRSPHAQIDLVAHLVVDLVEFVSQLVAVELSQLIADEPVVQNDITKVVEPLRRFSLVVARRPAALLVCGHVLETFELADAVHDTAGLVGEHLFVLTLDQF</sequence>
<proteinExistence type="predicted"/>
<dbReference type="Proteomes" id="UP000236319">
    <property type="component" value="Unassembled WGS sequence"/>
</dbReference>
<keyword evidence="2" id="KW-1185">Reference proteome</keyword>
<protein>
    <submittedName>
        <fullName evidence="1">Oligopeptide transport ATP-binding protein, putative</fullName>
    </submittedName>
</protein>
<accession>A0A2H6KB97</accession>
<dbReference type="GeneID" id="39874038"/>
<dbReference type="VEuPathDB" id="PiroplasmaDB:BOVATA_017610"/>
<organism evidence="1 2">
    <name type="scientific">Babesia ovata</name>
    <dbReference type="NCBI Taxonomy" id="189622"/>
    <lineage>
        <taxon>Eukaryota</taxon>
        <taxon>Sar</taxon>
        <taxon>Alveolata</taxon>
        <taxon>Apicomplexa</taxon>
        <taxon>Aconoidasida</taxon>
        <taxon>Piroplasmida</taxon>
        <taxon>Babesiidae</taxon>
        <taxon>Babesia</taxon>
    </lineage>
</organism>
<dbReference type="AlphaFoldDB" id="A0A2H6KB97"/>
<dbReference type="GO" id="GO:0005524">
    <property type="term" value="F:ATP binding"/>
    <property type="evidence" value="ECO:0007669"/>
    <property type="project" value="UniProtKB-KW"/>
</dbReference>
<comment type="caution">
    <text evidence="1">The sequence shown here is derived from an EMBL/GenBank/DDBJ whole genome shotgun (WGS) entry which is preliminary data.</text>
</comment>
<gene>
    <name evidence="1" type="ORF">BOVATA_017610</name>
</gene>
<dbReference type="EMBL" id="BDSA01000002">
    <property type="protein sequence ID" value="GBE60268.1"/>
    <property type="molecule type" value="Genomic_DNA"/>
</dbReference>
<evidence type="ECO:0000313" key="1">
    <source>
        <dbReference type="EMBL" id="GBE60268.1"/>
    </source>
</evidence>
<reference evidence="1 2" key="1">
    <citation type="journal article" date="2017" name="BMC Genomics">
        <title>Whole-genome assembly of Babesia ovata and comparative genomics between closely related pathogens.</title>
        <authorList>
            <person name="Yamagishi J."/>
            <person name="Asada M."/>
            <person name="Hakimi H."/>
            <person name="Tanaka T.Q."/>
            <person name="Sugimoto C."/>
            <person name="Kawazu S."/>
        </authorList>
    </citation>
    <scope>NUCLEOTIDE SEQUENCE [LARGE SCALE GENOMIC DNA]</scope>
    <source>
        <strain evidence="1 2">Miyake</strain>
    </source>
</reference>
<evidence type="ECO:0000313" key="2">
    <source>
        <dbReference type="Proteomes" id="UP000236319"/>
    </source>
</evidence>
<keyword evidence="1" id="KW-0547">Nucleotide-binding</keyword>
<keyword evidence="1" id="KW-0067">ATP-binding</keyword>